<feature type="domain" description="HD" evidence="2">
    <location>
        <begin position="75"/>
        <end position="188"/>
    </location>
</feature>
<dbReference type="InterPro" id="IPR003607">
    <property type="entry name" value="HD/PDEase_dom"/>
</dbReference>
<dbReference type="NCBIfam" id="NF002327">
    <property type="entry name" value="PRK01286.1-2"/>
    <property type="match status" value="1"/>
</dbReference>
<keyword evidence="1" id="KW-0378">Hydrolase</keyword>
<dbReference type="NCBIfam" id="TIGR01353">
    <property type="entry name" value="dGTP_triPase"/>
    <property type="match status" value="1"/>
</dbReference>
<sequence>MFKREDLEQREIEQLSEKACKSLYSRGRAVSEEKCPFRTDFQRDRDRIIHSKAFRRLMHKTQVFLAPEGDHYRTRLTHTLEVTQVGRTIARTLNLNEDLVEATALGHDLGHTPFGHNGEMVLNDIFPGGFHHNEQSLRVVDILELHNGKPGMNLTYEVRDGIVNHTGALMASTPEGQIVKISDRIAYINHDIDDAMRSGVICQEDLPEDAIALFGDTHGDRISNMIENVVINSDGKDRIVMDDIHAEQLNNLRTFMFDNVYKSTSVKKEEDLAKVEVVITSLYNYFVKNPEKLPDELYAIGQKEGMEVAAKDHIAGMTDRYALNIYQDIFVPGISRSL</sequence>
<dbReference type="Pfam" id="PF01966">
    <property type="entry name" value="HD"/>
    <property type="match status" value="1"/>
</dbReference>
<dbReference type="InterPro" id="IPR051094">
    <property type="entry name" value="Diverse_Catalytic_Enzymes"/>
</dbReference>
<dbReference type="Proteomes" id="UP000295500">
    <property type="component" value="Unassembled WGS sequence"/>
</dbReference>
<evidence type="ECO:0000313" key="3">
    <source>
        <dbReference type="EMBL" id="TDP58110.1"/>
    </source>
</evidence>
<evidence type="ECO:0000256" key="1">
    <source>
        <dbReference type="ARBA" id="ARBA00022801"/>
    </source>
</evidence>
<gene>
    <name evidence="3" type="ORF">EV211_10856</name>
</gene>
<dbReference type="PANTHER" id="PTHR35795:SF1">
    <property type="entry name" value="BIS(5'-NUCLEOSYL)-TETRAPHOSPHATASE, SYMMETRICAL"/>
    <property type="match status" value="1"/>
</dbReference>
<accession>A0A4R6Q7N7</accession>
<dbReference type="EMBL" id="SNXO01000008">
    <property type="protein sequence ID" value="TDP58110.1"/>
    <property type="molecule type" value="Genomic_DNA"/>
</dbReference>
<dbReference type="Pfam" id="PF13286">
    <property type="entry name" value="HD_assoc"/>
    <property type="match status" value="1"/>
</dbReference>
<keyword evidence="4" id="KW-1185">Reference proteome</keyword>
<comment type="caution">
    <text evidence="3">The sequence shown here is derived from an EMBL/GenBank/DDBJ whole genome shotgun (WGS) entry which is preliminary data.</text>
</comment>
<dbReference type="InterPro" id="IPR006261">
    <property type="entry name" value="dGTPase"/>
</dbReference>
<dbReference type="OrthoDB" id="9803619at2"/>
<name>A0A4R6Q7N7_9FIRM</name>
<dbReference type="GO" id="GO:0016793">
    <property type="term" value="F:triphosphoric monoester hydrolase activity"/>
    <property type="evidence" value="ECO:0007669"/>
    <property type="project" value="InterPro"/>
</dbReference>
<dbReference type="CDD" id="cd00077">
    <property type="entry name" value="HDc"/>
    <property type="match status" value="1"/>
</dbReference>
<reference evidence="3 4" key="1">
    <citation type="submission" date="2019-03" db="EMBL/GenBank/DDBJ databases">
        <title>Genomic Encyclopedia of Type Strains, Phase IV (KMG-IV): sequencing the most valuable type-strain genomes for metagenomic binning, comparative biology and taxonomic classification.</title>
        <authorList>
            <person name="Goeker M."/>
        </authorList>
    </citation>
    <scope>NUCLEOTIDE SEQUENCE [LARGE SCALE GENOMIC DNA]</scope>
    <source>
        <strain evidence="3 4">DSM 28287</strain>
    </source>
</reference>
<dbReference type="RefSeq" id="WP_133528039.1">
    <property type="nucleotide sequence ID" value="NZ_SNXO01000008.1"/>
</dbReference>
<dbReference type="AlphaFoldDB" id="A0A4R6Q7N7"/>
<proteinExistence type="predicted"/>
<protein>
    <submittedName>
        <fullName evidence="3">dGTPase</fullName>
    </submittedName>
</protein>
<dbReference type="SMART" id="SM00471">
    <property type="entry name" value="HDc"/>
    <property type="match status" value="1"/>
</dbReference>
<dbReference type="InterPro" id="IPR026875">
    <property type="entry name" value="PHydrolase_assoc_dom"/>
</dbReference>
<dbReference type="PROSITE" id="PS51831">
    <property type="entry name" value="HD"/>
    <property type="match status" value="1"/>
</dbReference>
<dbReference type="InterPro" id="IPR006674">
    <property type="entry name" value="HD_domain"/>
</dbReference>
<evidence type="ECO:0000259" key="2">
    <source>
        <dbReference type="PROSITE" id="PS51831"/>
    </source>
</evidence>
<dbReference type="PANTHER" id="PTHR35795">
    <property type="entry name" value="SLR1885 PROTEIN"/>
    <property type="match status" value="1"/>
</dbReference>
<organism evidence="3 4">
    <name type="scientific">Aminicella lysinilytica</name>
    <dbReference type="NCBI Taxonomy" id="433323"/>
    <lineage>
        <taxon>Bacteria</taxon>
        <taxon>Bacillati</taxon>
        <taxon>Bacillota</taxon>
        <taxon>Clostridia</taxon>
        <taxon>Peptostreptococcales</taxon>
        <taxon>Anaerovoracaceae</taxon>
        <taxon>Aminicella</taxon>
    </lineage>
</organism>
<evidence type="ECO:0000313" key="4">
    <source>
        <dbReference type="Proteomes" id="UP000295500"/>
    </source>
</evidence>
<dbReference type="Gene3D" id="1.10.3210.10">
    <property type="entry name" value="Hypothetical protein af1432"/>
    <property type="match status" value="1"/>
</dbReference>
<dbReference type="SUPFAM" id="SSF109604">
    <property type="entry name" value="HD-domain/PDEase-like"/>
    <property type="match status" value="1"/>
</dbReference>